<feature type="binding site" evidence="7">
    <location>
        <position position="417"/>
    </location>
    <ligand>
        <name>phosphoenolpyruvate</name>
        <dbReference type="ChEBI" id="CHEBI:58702"/>
    </ligand>
</feature>
<feature type="binding site" evidence="7">
    <location>
        <position position="320"/>
    </location>
    <ligand>
        <name>3-phosphoshikimate</name>
        <dbReference type="ChEBI" id="CHEBI:145989"/>
    </ligand>
</feature>
<keyword evidence="5 7" id="KW-0057">Aromatic amino acid biosynthesis</keyword>
<dbReference type="InterPro" id="IPR023193">
    <property type="entry name" value="EPSP_synthase_CS"/>
</dbReference>
<feature type="binding site" evidence="7">
    <location>
        <position position="132"/>
    </location>
    <ligand>
        <name>phosphoenolpyruvate</name>
        <dbReference type="ChEBI" id="CHEBI:58702"/>
    </ligand>
</feature>
<dbReference type="PANTHER" id="PTHR21090:SF5">
    <property type="entry name" value="PENTAFUNCTIONAL AROM POLYPEPTIDE"/>
    <property type="match status" value="1"/>
</dbReference>
<feature type="binding site" evidence="7">
    <location>
        <position position="347"/>
    </location>
    <ligand>
        <name>3-phosphoshikimate</name>
        <dbReference type="ChEBI" id="CHEBI:145989"/>
    </ligand>
</feature>
<feature type="binding site" evidence="7">
    <location>
        <position position="32"/>
    </location>
    <ligand>
        <name>3-phosphoshikimate</name>
        <dbReference type="ChEBI" id="CHEBI:145989"/>
    </ligand>
</feature>
<evidence type="ECO:0000313" key="10">
    <source>
        <dbReference type="Proteomes" id="UP000829069"/>
    </source>
</evidence>
<dbReference type="RefSeq" id="WP_241914990.1">
    <property type="nucleotide sequence ID" value="NZ_CP093326.1"/>
</dbReference>
<comment type="catalytic activity">
    <reaction evidence="6">
        <text>3-phosphoshikimate + phosphoenolpyruvate = 5-O-(1-carboxyvinyl)-3-phosphoshikimate + phosphate</text>
        <dbReference type="Rhea" id="RHEA:21256"/>
        <dbReference type="ChEBI" id="CHEBI:43474"/>
        <dbReference type="ChEBI" id="CHEBI:57701"/>
        <dbReference type="ChEBI" id="CHEBI:58702"/>
        <dbReference type="ChEBI" id="CHEBI:145989"/>
        <dbReference type="EC" id="2.5.1.19"/>
    </reaction>
    <physiologicalReaction direction="left-to-right" evidence="6">
        <dbReference type="Rhea" id="RHEA:21257"/>
    </physiologicalReaction>
</comment>
<dbReference type="Gene3D" id="3.65.10.10">
    <property type="entry name" value="Enolpyruvate transferase domain"/>
    <property type="match status" value="2"/>
</dbReference>
<keyword evidence="10" id="KW-1185">Reference proteome</keyword>
<feature type="binding site" evidence="7">
    <location>
        <position position="180"/>
    </location>
    <ligand>
        <name>phosphoenolpyruvate</name>
        <dbReference type="ChEBI" id="CHEBI:58702"/>
    </ligand>
</feature>
<protein>
    <recommendedName>
        <fullName evidence="7">3-phosphoshikimate 1-carboxyvinyltransferase</fullName>
        <ecNumber evidence="7">2.5.1.19</ecNumber>
    </recommendedName>
    <alternativeName>
        <fullName evidence="7">5-enolpyruvylshikimate-3-phosphate synthase</fullName>
        <shortName evidence="7">EPSP synthase</shortName>
        <shortName evidence="7">EPSPS</shortName>
    </alternativeName>
</protein>
<feature type="binding site" evidence="7">
    <location>
        <position position="104"/>
    </location>
    <ligand>
        <name>phosphoenolpyruvate</name>
        <dbReference type="ChEBI" id="CHEBI:58702"/>
    </ligand>
</feature>
<reference evidence="9 10" key="1">
    <citation type="submission" date="2022-03" db="EMBL/GenBank/DDBJ databases">
        <title>Isotopic signatures of nitrous oxide derived from detoxification processes.</title>
        <authorList>
            <person name="Behrendt U."/>
            <person name="Buchen C."/>
            <person name="Well R."/>
            <person name="Ulrich A."/>
            <person name="Rohe L."/>
            <person name="Kolb S."/>
            <person name="Schloter M."/>
            <person name="Horn M.A."/>
            <person name="Augustin J."/>
        </authorList>
    </citation>
    <scope>NUCLEOTIDE SEQUENCE [LARGE SCALE GENOMIC DNA]</scope>
    <source>
        <strain evidence="9 10">S4-C24</strain>
    </source>
</reference>
<feature type="binding site" evidence="7">
    <location>
        <position position="180"/>
    </location>
    <ligand>
        <name>3-phosphoshikimate</name>
        <dbReference type="ChEBI" id="CHEBI:145989"/>
    </ligand>
</feature>
<dbReference type="InterPro" id="IPR013792">
    <property type="entry name" value="RNA3'P_cycl/enolpyr_Trfase_a/b"/>
</dbReference>
<evidence type="ECO:0000256" key="4">
    <source>
        <dbReference type="ARBA" id="ARBA00022679"/>
    </source>
</evidence>
<organism evidence="9 10">
    <name type="scientific">Arthrobacter sulfonylureivorans</name>
    <dbReference type="NCBI Taxonomy" id="2486855"/>
    <lineage>
        <taxon>Bacteria</taxon>
        <taxon>Bacillati</taxon>
        <taxon>Actinomycetota</taxon>
        <taxon>Actinomycetes</taxon>
        <taxon>Micrococcales</taxon>
        <taxon>Micrococcaceae</taxon>
        <taxon>Arthrobacter</taxon>
    </lineage>
</organism>
<dbReference type="PANTHER" id="PTHR21090">
    <property type="entry name" value="AROM/DEHYDROQUINATE SYNTHASE"/>
    <property type="match status" value="1"/>
</dbReference>
<evidence type="ECO:0000256" key="7">
    <source>
        <dbReference type="HAMAP-Rule" id="MF_00210"/>
    </source>
</evidence>
<feature type="binding site" evidence="7">
    <location>
        <position position="28"/>
    </location>
    <ligand>
        <name>3-phosphoshikimate</name>
        <dbReference type="ChEBI" id="CHEBI:145989"/>
    </ligand>
</feature>
<feature type="binding site" evidence="7">
    <location>
        <position position="179"/>
    </location>
    <ligand>
        <name>3-phosphoshikimate</name>
        <dbReference type="ChEBI" id="CHEBI:145989"/>
    </ligand>
</feature>
<dbReference type="EC" id="2.5.1.19" evidence="7"/>
<comment type="similarity">
    <text evidence="2 7">Belongs to the EPSP synthase family.</text>
</comment>
<evidence type="ECO:0000256" key="2">
    <source>
        <dbReference type="ARBA" id="ARBA00009948"/>
    </source>
</evidence>
<evidence type="ECO:0000256" key="6">
    <source>
        <dbReference type="ARBA" id="ARBA00044633"/>
    </source>
</evidence>
<accession>A0ABY3WAX4</accession>
<evidence type="ECO:0000256" key="3">
    <source>
        <dbReference type="ARBA" id="ARBA00022605"/>
    </source>
</evidence>
<feature type="binding site" evidence="7">
    <location>
        <position position="27"/>
    </location>
    <ligand>
        <name>phosphoenolpyruvate</name>
        <dbReference type="ChEBI" id="CHEBI:58702"/>
    </ligand>
</feature>
<dbReference type="InterPro" id="IPR036968">
    <property type="entry name" value="Enolpyruvate_Tfrase_sf"/>
</dbReference>
<comment type="caution">
    <text evidence="7">Lacks conserved residue(s) required for the propagation of feature annotation.</text>
</comment>
<dbReference type="GO" id="GO:0003866">
    <property type="term" value="F:3-phosphoshikimate 1-carboxyvinyltransferase activity"/>
    <property type="evidence" value="ECO:0007669"/>
    <property type="project" value="UniProtKB-EC"/>
</dbReference>
<feature type="binding site" evidence="7">
    <location>
        <position position="207"/>
    </location>
    <ligand>
        <name>3-phosphoshikimate</name>
        <dbReference type="ChEBI" id="CHEBI:145989"/>
    </ligand>
</feature>
<feature type="domain" description="Enolpyruvate transferase" evidence="8">
    <location>
        <begin position="14"/>
        <end position="424"/>
    </location>
</feature>
<dbReference type="PIRSF" id="PIRSF000505">
    <property type="entry name" value="EPSPS"/>
    <property type="match status" value="1"/>
</dbReference>
<dbReference type="Proteomes" id="UP000829069">
    <property type="component" value="Chromosome"/>
</dbReference>
<evidence type="ECO:0000259" key="8">
    <source>
        <dbReference type="Pfam" id="PF00275"/>
    </source>
</evidence>
<name>A0ABY3WAX4_9MICC</name>
<dbReference type="SUPFAM" id="SSF55205">
    <property type="entry name" value="EPT/RTPC-like"/>
    <property type="match status" value="1"/>
</dbReference>
<comment type="subcellular location">
    <subcellularLocation>
        <location evidence="7">Cytoplasm</location>
    </subcellularLocation>
</comment>
<dbReference type="CDD" id="cd01556">
    <property type="entry name" value="EPSP_synthase"/>
    <property type="match status" value="1"/>
</dbReference>
<dbReference type="NCBIfam" id="TIGR01356">
    <property type="entry name" value="aroA"/>
    <property type="match status" value="1"/>
</dbReference>
<keyword evidence="3 7" id="KW-0028">Amino-acid biosynthesis</keyword>
<dbReference type="InterPro" id="IPR006264">
    <property type="entry name" value="EPSP_synthase"/>
</dbReference>
<dbReference type="PROSITE" id="PS00885">
    <property type="entry name" value="EPSP_SYNTHASE_2"/>
    <property type="match status" value="1"/>
</dbReference>
<dbReference type="Pfam" id="PF00275">
    <property type="entry name" value="EPSP_synthase"/>
    <property type="match status" value="1"/>
</dbReference>
<gene>
    <name evidence="7 9" type="primary">aroA</name>
    <name evidence="9" type="ORF">MNQ99_07445</name>
</gene>
<evidence type="ECO:0000256" key="5">
    <source>
        <dbReference type="ARBA" id="ARBA00023141"/>
    </source>
</evidence>
<dbReference type="HAMAP" id="MF_00210">
    <property type="entry name" value="EPSP_synth"/>
    <property type="match status" value="1"/>
</dbReference>
<proteinExistence type="inferred from homology"/>
<dbReference type="InterPro" id="IPR001986">
    <property type="entry name" value="Enolpyruvate_Tfrase_dom"/>
</dbReference>
<evidence type="ECO:0000256" key="1">
    <source>
        <dbReference type="ARBA" id="ARBA00004811"/>
    </source>
</evidence>
<sequence length="441" mass="46359">MPVVANSWPAPYAEKPIDATVQIPASKSLTNRYLVLAALADGPSRLRAPLHSRDTFLMVEALRSLGARITEAEGDGRFGPDLLVEPIDPARPLGDAGVDCGLAGTVMRFVPPLAALCTGDVEFDGDPAARRRPMSPTIDALRQLGVAVEDGGSGSLPFRITGTGSVAGGHLAIDASASSQFVSALLLVGPRFRDGLHLEHVGERVPSLDHIAMTVQLLRDLGVSVDDSRRNHWVVSPGPIRAFDTRIEQDLSNAGPFLAAALATRGRIRVPNWPASTTQVGDAWRDILPRLGATVTLAGGTLTVIGGEKITGADLADTSELAPTAAALCALADGESRLSGIAHLRGHETDRLAALVTEINRLGGDAEETADGLRIRPRPLHGGLFHSYEDHRMATAGAIIGLAVRGVEVEDIGTTAKTMPEFPQLWQEMYAAAPAPSATEG</sequence>
<feature type="binding site" evidence="7">
    <location>
        <position position="392"/>
    </location>
    <ligand>
        <name>phosphoenolpyruvate</name>
        <dbReference type="ChEBI" id="CHEBI:58702"/>
    </ligand>
</feature>
<comment type="function">
    <text evidence="7">Catalyzes the transfer of the enolpyruvyl moiety of phosphoenolpyruvate (PEP) to the 5-hydroxyl of shikimate-3-phosphate (S3P) to produce enolpyruvyl shikimate-3-phosphate and inorganic phosphate.</text>
</comment>
<feature type="binding site" evidence="7">
    <location>
        <position position="27"/>
    </location>
    <ligand>
        <name>3-phosphoshikimate</name>
        <dbReference type="ChEBI" id="CHEBI:145989"/>
    </ligand>
</feature>
<feature type="active site" description="Proton acceptor" evidence="7">
    <location>
        <position position="320"/>
    </location>
</feature>
<comment type="subunit">
    <text evidence="7">Monomer.</text>
</comment>
<keyword evidence="4 7" id="KW-0808">Transferase</keyword>
<feature type="binding site" evidence="7">
    <location>
        <position position="178"/>
    </location>
    <ligand>
        <name>3-phosphoshikimate</name>
        <dbReference type="ChEBI" id="CHEBI:145989"/>
    </ligand>
</feature>
<feature type="binding site" evidence="7">
    <location>
        <position position="351"/>
    </location>
    <ligand>
        <name>phosphoenolpyruvate</name>
        <dbReference type="ChEBI" id="CHEBI:58702"/>
    </ligand>
</feature>
<keyword evidence="7" id="KW-0963">Cytoplasm</keyword>
<comment type="pathway">
    <text evidence="1 7">Metabolic intermediate biosynthesis; chorismate biosynthesis; chorismate from D-erythrose 4-phosphate and phosphoenolpyruvate: step 6/7.</text>
</comment>
<evidence type="ECO:0000313" key="9">
    <source>
        <dbReference type="EMBL" id="UNK47166.1"/>
    </source>
</evidence>
<dbReference type="EMBL" id="CP093326">
    <property type="protein sequence ID" value="UNK47166.1"/>
    <property type="molecule type" value="Genomic_DNA"/>
</dbReference>